<organism evidence="1 2">
    <name type="scientific">Elysia marginata</name>
    <dbReference type="NCBI Taxonomy" id="1093978"/>
    <lineage>
        <taxon>Eukaryota</taxon>
        <taxon>Metazoa</taxon>
        <taxon>Spiralia</taxon>
        <taxon>Lophotrochozoa</taxon>
        <taxon>Mollusca</taxon>
        <taxon>Gastropoda</taxon>
        <taxon>Heterobranchia</taxon>
        <taxon>Euthyneura</taxon>
        <taxon>Panpulmonata</taxon>
        <taxon>Sacoglossa</taxon>
        <taxon>Placobranchoidea</taxon>
        <taxon>Plakobranchidae</taxon>
        <taxon>Elysia</taxon>
    </lineage>
</organism>
<sequence length="100" mass="11734">MALMEGSYLVKKTNDSLRNQRDIHRAEMIGVIIHLHNEEILIYNWYPSLLAIEYILQAMNIQGTLHGSRSFQHLFTKLGLRCTKPVEKELKNDRQIQISR</sequence>
<comment type="caution">
    <text evidence="1">The sequence shown here is derived from an EMBL/GenBank/DDBJ whole genome shotgun (WGS) entry which is preliminary data.</text>
</comment>
<dbReference type="EMBL" id="BMAT01011170">
    <property type="protein sequence ID" value="GFR67898.1"/>
    <property type="molecule type" value="Genomic_DNA"/>
</dbReference>
<evidence type="ECO:0008006" key="3">
    <source>
        <dbReference type="Google" id="ProtNLM"/>
    </source>
</evidence>
<reference evidence="1 2" key="1">
    <citation type="journal article" date="2021" name="Elife">
        <title>Chloroplast acquisition without the gene transfer in kleptoplastic sea slugs, Plakobranchus ocellatus.</title>
        <authorList>
            <person name="Maeda T."/>
            <person name="Takahashi S."/>
            <person name="Yoshida T."/>
            <person name="Shimamura S."/>
            <person name="Takaki Y."/>
            <person name="Nagai Y."/>
            <person name="Toyoda A."/>
            <person name="Suzuki Y."/>
            <person name="Arimoto A."/>
            <person name="Ishii H."/>
            <person name="Satoh N."/>
            <person name="Nishiyama T."/>
            <person name="Hasebe M."/>
            <person name="Maruyama T."/>
            <person name="Minagawa J."/>
            <person name="Obokata J."/>
            <person name="Shigenobu S."/>
        </authorList>
    </citation>
    <scope>NUCLEOTIDE SEQUENCE [LARGE SCALE GENOMIC DNA]</scope>
</reference>
<name>A0AAV4F3G6_9GAST</name>
<proteinExistence type="predicted"/>
<gene>
    <name evidence="1" type="ORF">ElyMa_005594800</name>
</gene>
<accession>A0AAV4F3G6</accession>
<evidence type="ECO:0000313" key="1">
    <source>
        <dbReference type="EMBL" id="GFR67898.1"/>
    </source>
</evidence>
<dbReference type="AlphaFoldDB" id="A0AAV4F3G6"/>
<keyword evidence="2" id="KW-1185">Reference proteome</keyword>
<evidence type="ECO:0000313" key="2">
    <source>
        <dbReference type="Proteomes" id="UP000762676"/>
    </source>
</evidence>
<dbReference type="Proteomes" id="UP000762676">
    <property type="component" value="Unassembled WGS sequence"/>
</dbReference>
<protein>
    <recommendedName>
        <fullName evidence="3">PiggyBac transposable element-derived protein domain-containing protein</fullName>
    </recommendedName>
</protein>